<dbReference type="Pfam" id="PF03749">
    <property type="entry name" value="SfsA"/>
    <property type="match status" value="1"/>
</dbReference>
<gene>
    <name evidence="1" type="primary">sfsA</name>
    <name evidence="4" type="ORF">SAMN05660831_00550</name>
</gene>
<dbReference type="NCBIfam" id="TIGR00230">
    <property type="entry name" value="sfsA"/>
    <property type="match status" value="1"/>
</dbReference>
<dbReference type="PANTHER" id="PTHR30545:SF2">
    <property type="entry name" value="SUGAR FERMENTATION STIMULATION PROTEIN A"/>
    <property type="match status" value="1"/>
</dbReference>
<name>A0A1I1PCQ4_9GAMM</name>
<dbReference type="RefSeq" id="WP_205407730.1">
    <property type="nucleotide sequence ID" value="NZ_FOMJ01000001.1"/>
</dbReference>
<dbReference type="InterPro" id="IPR040452">
    <property type="entry name" value="SfsA_C"/>
</dbReference>
<dbReference type="AlphaFoldDB" id="A0A1I1PCQ4"/>
<evidence type="ECO:0000259" key="2">
    <source>
        <dbReference type="Pfam" id="PF03749"/>
    </source>
</evidence>
<dbReference type="HAMAP" id="MF_00095">
    <property type="entry name" value="SfsA"/>
    <property type="match status" value="1"/>
</dbReference>
<dbReference type="GO" id="GO:0003677">
    <property type="term" value="F:DNA binding"/>
    <property type="evidence" value="ECO:0007669"/>
    <property type="project" value="InterPro"/>
</dbReference>
<protein>
    <recommendedName>
        <fullName evidence="1">Sugar fermentation stimulation protein homolog</fullName>
    </recommendedName>
</protein>
<dbReference type="InterPro" id="IPR041465">
    <property type="entry name" value="SfsA_N"/>
</dbReference>
<dbReference type="Proteomes" id="UP000198611">
    <property type="component" value="Unassembled WGS sequence"/>
</dbReference>
<dbReference type="CDD" id="cd22359">
    <property type="entry name" value="SfsA-like_bacterial"/>
    <property type="match status" value="1"/>
</dbReference>
<dbReference type="Gene3D" id="3.40.1350.60">
    <property type="match status" value="1"/>
</dbReference>
<keyword evidence="5" id="KW-1185">Reference proteome</keyword>
<dbReference type="PANTHER" id="PTHR30545">
    <property type="entry name" value="SUGAR FERMENTATION STIMULATION PROTEIN A"/>
    <property type="match status" value="1"/>
</dbReference>
<feature type="domain" description="SfsA N-terminal OB" evidence="3">
    <location>
        <begin position="13"/>
        <end position="74"/>
    </location>
</feature>
<dbReference type="FunFam" id="2.40.50.580:FF:000001">
    <property type="entry name" value="Sugar fermentation stimulation protein A"/>
    <property type="match status" value="1"/>
</dbReference>
<dbReference type="Gene3D" id="2.40.50.580">
    <property type="match status" value="1"/>
</dbReference>
<dbReference type="Pfam" id="PF17746">
    <property type="entry name" value="SfsA_N"/>
    <property type="match status" value="1"/>
</dbReference>
<accession>A0A1I1PCQ4</accession>
<dbReference type="InterPro" id="IPR005224">
    <property type="entry name" value="SfsA"/>
</dbReference>
<sequence length="238" mass="25964">MEFETPLEEGILLQRYKRFLADVRRPDGEEFTIHTPNTGSMRGCSEPGSRIWFRDAGNPRRRYRHTWEITETPEGARIGVNTSRSNALVREAIETGRVPELAGYPVIRPEVPLGESRIDFALEGGERPCFVEVKNVTLAEAGVASFPDAVSKRGSRHLDELARAVADGARGVILYCIQREDAESMRPADDIDPAYGEALRRAVAGGVEALALRASITLEGITLDTPVPVHAGTAGEAA</sequence>
<organism evidence="4 5">
    <name type="scientific">Thiohalospira halophila DSM 15071</name>
    <dbReference type="NCBI Taxonomy" id="1123397"/>
    <lineage>
        <taxon>Bacteria</taxon>
        <taxon>Pseudomonadati</taxon>
        <taxon>Pseudomonadota</taxon>
        <taxon>Gammaproteobacteria</taxon>
        <taxon>Thiohalospirales</taxon>
        <taxon>Thiohalospiraceae</taxon>
        <taxon>Thiohalospira</taxon>
    </lineage>
</organism>
<evidence type="ECO:0000313" key="4">
    <source>
        <dbReference type="EMBL" id="SFD03750.1"/>
    </source>
</evidence>
<dbReference type="STRING" id="1123397.SAMN05660831_00550"/>
<comment type="similarity">
    <text evidence="1">Belongs to the SfsA family.</text>
</comment>
<evidence type="ECO:0000256" key="1">
    <source>
        <dbReference type="HAMAP-Rule" id="MF_00095"/>
    </source>
</evidence>
<evidence type="ECO:0000259" key="3">
    <source>
        <dbReference type="Pfam" id="PF17746"/>
    </source>
</evidence>
<evidence type="ECO:0000313" key="5">
    <source>
        <dbReference type="Proteomes" id="UP000198611"/>
    </source>
</evidence>
<proteinExistence type="inferred from homology"/>
<feature type="domain" description="Sugar fermentation stimulation protein C-terminal" evidence="2">
    <location>
        <begin position="84"/>
        <end position="219"/>
    </location>
</feature>
<dbReference type="EMBL" id="FOMJ01000001">
    <property type="protein sequence ID" value="SFD03750.1"/>
    <property type="molecule type" value="Genomic_DNA"/>
</dbReference>
<reference evidence="4 5" key="1">
    <citation type="submission" date="2016-10" db="EMBL/GenBank/DDBJ databases">
        <authorList>
            <person name="de Groot N.N."/>
        </authorList>
    </citation>
    <scope>NUCLEOTIDE SEQUENCE [LARGE SCALE GENOMIC DNA]</scope>
    <source>
        <strain evidence="4 5">HL3</strain>
    </source>
</reference>